<dbReference type="WBParaSite" id="BTMF_0000637101-mRNA-1">
    <property type="protein sequence ID" value="BTMF_0000637101-mRNA-1"/>
    <property type="gene ID" value="BTMF_0000637101"/>
</dbReference>
<reference evidence="13" key="1">
    <citation type="submission" date="2017-02" db="UniProtKB">
        <authorList>
            <consortium name="WormBaseParasite"/>
        </authorList>
    </citation>
    <scope>IDENTIFICATION</scope>
</reference>
<evidence type="ECO:0000256" key="4">
    <source>
        <dbReference type="ARBA" id="ARBA00022842"/>
    </source>
</evidence>
<evidence type="ECO:0000256" key="7">
    <source>
        <dbReference type="ARBA" id="ARBA00023224"/>
    </source>
</evidence>
<dbReference type="GO" id="GO:0031683">
    <property type="term" value="F:G-protein beta/gamma-subunit complex binding"/>
    <property type="evidence" value="ECO:0007669"/>
    <property type="project" value="InterPro"/>
</dbReference>
<dbReference type="EMBL" id="UZAG01006123">
    <property type="protein sequence ID" value="VDO18276.1"/>
    <property type="molecule type" value="Genomic_DNA"/>
</dbReference>
<dbReference type="Proteomes" id="UP000280834">
    <property type="component" value="Unassembled WGS sequence"/>
</dbReference>
<evidence type="ECO:0000313" key="11">
    <source>
        <dbReference type="EMBL" id="VDO18276.1"/>
    </source>
</evidence>
<evidence type="ECO:0000256" key="8">
    <source>
        <dbReference type="ARBA" id="ARBA00023288"/>
    </source>
</evidence>
<evidence type="ECO:0000256" key="5">
    <source>
        <dbReference type="ARBA" id="ARBA00023134"/>
    </source>
</evidence>
<dbReference type="InterPro" id="IPR001019">
    <property type="entry name" value="Gprotein_alpha_su"/>
</dbReference>
<keyword evidence="7" id="KW-0807">Transducer</keyword>
<keyword evidence="3 9" id="KW-0547">Nucleotide-binding</keyword>
<keyword evidence="1" id="KW-0519">Myristate</keyword>
<dbReference type="Pfam" id="PF00503">
    <property type="entry name" value="G-alpha"/>
    <property type="match status" value="1"/>
</dbReference>
<proteinExistence type="predicted"/>
<dbReference type="GO" id="GO:0005525">
    <property type="term" value="F:GTP binding"/>
    <property type="evidence" value="ECO:0007669"/>
    <property type="project" value="UniProtKB-KW"/>
</dbReference>
<evidence type="ECO:0000256" key="10">
    <source>
        <dbReference type="PIRSR" id="PIRSR601019-2"/>
    </source>
</evidence>
<dbReference type="Gene3D" id="3.40.50.300">
    <property type="entry name" value="P-loop containing nucleotide triphosphate hydrolases"/>
    <property type="match status" value="1"/>
</dbReference>
<accession>A0A0R3QIX5</accession>
<keyword evidence="4 10" id="KW-0460">Magnesium</keyword>
<dbReference type="GO" id="GO:0046872">
    <property type="term" value="F:metal ion binding"/>
    <property type="evidence" value="ECO:0007669"/>
    <property type="project" value="UniProtKB-KW"/>
</dbReference>
<protein>
    <submittedName>
        <fullName evidence="13">G protein subunit alpha o1</fullName>
    </submittedName>
</protein>
<evidence type="ECO:0000256" key="6">
    <source>
        <dbReference type="ARBA" id="ARBA00023139"/>
    </source>
</evidence>
<dbReference type="GO" id="GO:0007188">
    <property type="term" value="P:adenylate cyclase-modulating G protein-coupled receptor signaling pathway"/>
    <property type="evidence" value="ECO:0007669"/>
    <property type="project" value="TreeGrafter"/>
</dbReference>
<dbReference type="GO" id="GO:0001664">
    <property type="term" value="F:G protein-coupled receptor binding"/>
    <property type="evidence" value="ECO:0007669"/>
    <property type="project" value="TreeGrafter"/>
</dbReference>
<evidence type="ECO:0000256" key="9">
    <source>
        <dbReference type="PIRSR" id="PIRSR601019-1"/>
    </source>
</evidence>
<keyword evidence="6" id="KW-0564">Palmitate</keyword>
<dbReference type="InterPro" id="IPR027417">
    <property type="entry name" value="P-loop_NTPase"/>
</dbReference>
<dbReference type="GO" id="GO:0005834">
    <property type="term" value="C:heterotrimeric G-protein complex"/>
    <property type="evidence" value="ECO:0007669"/>
    <property type="project" value="TreeGrafter"/>
</dbReference>
<sequence length="71" mass="8185">MGCTMSQEERAALERSRMIEKNLKEDGLQAAKDIKLLLLGAGESGKSTIVKQMKYDLFRNRHFVNLTEFMY</sequence>
<dbReference type="STRING" id="42155.A0A0R3QIX5"/>
<dbReference type="GO" id="GO:0003924">
    <property type="term" value="F:GTPase activity"/>
    <property type="evidence" value="ECO:0007669"/>
    <property type="project" value="InterPro"/>
</dbReference>
<feature type="binding site" evidence="10">
    <location>
        <position position="47"/>
    </location>
    <ligand>
        <name>Mg(2+)</name>
        <dbReference type="ChEBI" id="CHEBI:18420"/>
    </ligand>
</feature>
<dbReference type="AlphaFoldDB" id="A0A0R3QIX5"/>
<keyword evidence="5 9" id="KW-0342">GTP-binding</keyword>
<evidence type="ECO:0000313" key="13">
    <source>
        <dbReference type="WBParaSite" id="BTMF_0000637101-mRNA-1"/>
    </source>
</evidence>
<keyword evidence="8" id="KW-0449">Lipoprotein</keyword>
<evidence type="ECO:0000256" key="1">
    <source>
        <dbReference type="ARBA" id="ARBA00022707"/>
    </source>
</evidence>
<evidence type="ECO:0000256" key="2">
    <source>
        <dbReference type="ARBA" id="ARBA00022723"/>
    </source>
</evidence>
<gene>
    <name evidence="11" type="ORF">BTMF_LOCUS5608</name>
</gene>
<dbReference type="SUPFAM" id="SSF52540">
    <property type="entry name" value="P-loop containing nucleoside triphosphate hydrolases"/>
    <property type="match status" value="1"/>
</dbReference>
<evidence type="ECO:0000256" key="3">
    <source>
        <dbReference type="ARBA" id="ARBA00022741"/>
    </source>
</evidence>
<organism evidence="13">
    <name type="scientific">Brugia timori</name>
    <dbReference type="NCBI Taxonomy" id="42155"/>
    <lineage>
        <taxon>Eukaryota</taxon>
        <taxon>Metazoa</taxon>
        <taxon>Ecdysozoa</taxon>
        <taxon>Nematoda</taxon>
        <taxon>Chromadorea</taxon>
        <taxon>Rhabditida</taxon>
        <taxon>Spirurina</taxon>
        <taxon>Spiruromorpha</taxon>
        <taxon>Filarioidea</taxon>
        <taxon>Onchocercidae</taxon>
        <taxon>Brugia</taxon>
    </lineage>
</organism>
<name>A0A0R3QIX5_9BILA</name>
<dbReference type="PANTHER" id="PTHR10218:SF362">
    <property type="entry name" value="G PROTEIN ALPHA O SUBUNIT"/>
    <property type="match status" value="1"/>
</dbReference>
<dbReference type="GO" id="GO:0005737">
    <property type="term" value="C:cytoplasm"/>
    <property type="evidence" value="ECO:0007669"/>
    <property type="project" value="TreeGrafter"/>
</dbReference>
<keyword evidence="12" id="KW-1185">Reference proteome</keyword>
<keyword evidence="2 10" id="KW-0479">Metal-binding</keyword>
<evidence type="ECO:0000313" key="12">
    <source>
        <dbReference type="Proteomes" id="UP000280834"/>
    </source>
</evidence>
<dbReference type="PANTHER" id="PTHR10218">
    <property type="entry name" value="GTP-BINDING PROTEIN ALPHA SUBUNIT"/>
    <property type="match status" value="1"/>
</dbReference>
<feature type="binding site" evidence="9">
    <location>
        <begin position="43"/>
        <end position="48"/>
    </location>
    <ligand>
        <name>GTP</name>
        <dbReference type="ChEBI" id="CHEBI:37565"/>
    </ligand>
</feature>
<reference evidence="11 12" key="2">
    <citation type="submission" date="2018-11" db="EMBL/GenBank/DDBJ databases">
        <authorList>
            <consortium name="Pathogen Informatics"/>
        </authorList>
    </citation>
    <scope>NUCLEOTIDE SEQUENCE [LARGE SCALE GENOMIC DNA]</scope>
</reference>